<dbReference type="GeneID" id="7834155"/>
<evidence type="ECO:0000256" key="1">
    <source>
        <dbReference type="SAM" id="Phobius"/>
    </source>
</evidence>
<accession>Q232A0</accession>
<feature type="chain" id="PRO_5004201813" evidence="2">
    <location>
        <begin position="20"/>
        <end position="176"/>
    </location>
</feature>
<organism evidence="3 4">
    <name type="scientific">Tetrahymena thermophila (strain SB210)</name>
    <dbReference type="NCBI Taxonomy" id="312017"/>
    <lineage>
        <taxon>Eukaryota</taxon>
        <taxon>Sar</taxon>
        <taxon>Alveolata</taxon>
        <taxon>Ciliophora</taxon>
        <taxon>Intramacronucleata</taxon>
        <taxon>Oligohymenophorea</taxon>
        <taxon>Hymenostomatida</taxon>
        <taxon>Tetrahymenina</taxon>
        <taxon>Tetrahymenidae</taxon>
        <taxon>Tetrahymena</taxon>
    </lineage>
</organism>
<keyword evidence="4" id="KW-1185">Reference proteome</keyword>
<dbReference type="InParanoid" id="Q232A0"/>
<dbReference type="EMBL" id="GG662786">
    <property type="protein sequence ID" value="EAR91300.1"/>
    <property type="molecule type" value="Genomic_DNA"/>
</dbReference>
<sequence>MNKLLLLTIFLGIVGYCTALDCATGASTQDNITCYCAHGYYGTDASKGQTCQRCPDNSTSTSGSANTGPGINIGACNQCVNGYYVTAVANTASSGTAVQCQQCPANSTTSSAMSTVGFCTCYDPNAAPLSSSVTTCACKSGYKGTPTTTAGSASTCVANSVILSIFAALLSLVFLF</sequence>
<dbReference type="HOGENOM" id="CLU_1528218_0_0_1"/>
<protein>
    <submittedName>
        <fullName evidence="3">Transmembrane protein, putative</fullName>
    </submittedName>
</protein>
<evidence type="ECO:0000313" key="4">
    <source>
        <dbReference type="Proteomes" id="UP000009168"/>
    </source>
</evidence>
<dbReference type="Proteomes" id="UP000009168">
    <property type="component" value="Unassembled WGS sequence"/>
</dbReference>
<evidence type="ECO:0000256" key="2">
    <source>
        <dbReference type="SAM" id="SignalP"/>
    </source>
</evidence>
<feature type="transmembrane region" description="Helical" evidence="1">
    <location>
        <begin position="157"/>
        <end position="175"/>
    </location>
</feature>
<keyword evidence="2" id="KW-0732">Signal</keyword>
<dbReference type="AlphaFoldDB" id="Q232A0"/>
<dbReference type="RefSeq" id="XP_001011545.1">
    <property type="nucleotide sequence ID" value="XM_001011545.1"/>
</dbReference>
<proteinExistence type="predicted"/>
<gene>
    <name evidence="3" type="ORF">TTHERM_00733970</name>
</gene>
<keyword evidence="1 3" id="KW-0812">Transmembrane</keyword>
<evidence type="ECO:0000313" key="3">
    <source>
        <dbReference type="EMBL" id="EAR91300.1"/>
    </source>
</evidence>
<dbReference type="KEGG" id="tet:TTHERM_00733970"/>
<keyword evidence="1" id="KW-0472">Membrane</keyword>
<reference evidence="4" key="1">
    <citation type="journal article" date="2006" name="PLoS Biol.">
        <title>Macronuclear genome sequence of the ciliate Tetrahymena thermophila, a model eukaryote.</title>
        <authorList>
            <person name="Eisen J.A."/>
            <person name="Coyne R.S."/>
            <person name="Wu M."/>
            <person name="Wu D."/>
            <person name="Thiagarajan M."/>
            <person name="Wortman J.R."/>
            <person name="Badger J.H."/>
            <person name="Ren Q."/>
            <person name="Amedeo P."/>
            <person name="Jones K.M."/>
            <person name="Tallon L.J."/>
            <person name="Delcher A.L."/>
            <person name="Salzberg S.L."/>
            <person name="Silva J.C."/>
            <person name="Haas B.J."/>
            <person name="Majoros W.H."/>
            <person name="Farzad M."/>
            <person name="Carlton J.M."/>
            <person name="Smith R.K. Jr."/>
            <person name="Garg J."/>
            <person name="Pearlman R.E."/>
            <person name="Karrer K.M."/>
            <person name="Sun L."/>
            <person name="Manning G."/>
            <person name="Elde N.C."/>
            <person name="Turkewitz A.P."/>
            <person name="Asai D.J."/>
            <person name="Wilkes D.E."/>
            <person name="Wang Y."/>
            <person name="Cai H."/>
            <person name="Collins K."/>
            <person name="Stewart B.A."/>
            <person name="Lee S.R."/>
            <person name="Wilamowska K."/>
            <person name="Weinberg Z."/>
            <person name="Ruzzo W.L."/>
            <person name="Wloga D."/>
            <person name="Gaertig J."/>
            <person name="Frankel J."/>
            <person name="Tsao C.-C."/>
            <person name="Gorovsky M.A."/>
            <person name="Keeling P.J."/>
            <person name="Waller R.F."/>
            <person name="Patron N.J."/>
            <person name="Cherry J.M."/>
            <person name="Stover N.A."/>
            <person name="Krieger C.J."/>
            <person name="del Toro C."/>
            <person name="Ryder H.F."/>
            <person name="Williamson S.C."/>
            <person name="Barbeau R.A."/>
            <person name="Hamilton E.P."/>
            <person name="Orias E."/>
        </authorList>
    </citation>
    <scope>NUCLEOTIDE SEQUENCE [LARGE SCALE GENOMIC DNA]</scope>
    <source>
        <strain evidence="4">SB210</strain>
    </source>
</reference>
<keyword evidence="1" id="KW-1133">Transmembrane helix</keyword>
<name>Q232A0_TETTS</name>
<feature type="signal peptide" evidence="2">
    <location>
        <begin position="1"/>
        <end position="19"/>
    </location>
</feature>